<dbReference type="PANTHER" id="PTHR12387">
    <property type="entry name" value="26S PROTEASOME NON-ATPASE REGULATORY SUBUNIT 8"/>
    <property type="match status" value="1"/>
</dbReference>
<dbReference type="STRING" id="1280837.A0A316VDH9"/>
<evidence type="ECO:0000313" key="4">
    <source>
        <dbReference type="EMBL" id="PWN35622.1"/>
    </source>
</evidence>
<dbReference type="InterPro" id="IPR006746">
    <property type="entry name" value="26S_Psome_Rpn12"/>
</dbReference>
<organism evidence="4 5">
    <name type="scientific">Meira miltonrushii</name>
    <dbReference type="NCBI Taxonomy" id="1280837"/>
    <lineage>
        <taxon>Eukaryota</taxon>
        <taxon>Fungi</taxon>
        <taxon>Dikarya</taxon>
        <taxon>Basidiomycota</taxon>
        <taxon>Ustilaginomycotina</taxon>
        <taxon>Exobasidiomycetes</taxon>
        <taxon>Exobasidiales</taxon>
        <taxon>Brachybasidiaceae</taxon>
        <taxon>Meira</taxon>
    </lineage>
</organism>
<evidence type="ECO:0000256" key="2">
    <source>
        <dbReference type="ARBA" id="ARBA00022942"/>
    </source>
</evidence>
<dbReference type="GO" id="GO:0005634">
    <property type="term" value="C:nucleus"/>
    <property type="evidence" value="ECO:0007669"/>
    <property type="project" value="TreeGrafter"/>
</dbReference>
<dbReference type="RefSeq" id="XP_025355924.1">
    <property type="nucleotide sequence ID" value="XM_025499885.1"/>
</dbReference>
<dbReference type="Gene3D" id="1.25.40.990">
    <property type="match status" value="1"/>
</dbReference>
<keyword evidence="5" id="KW-1185">Reference proteome</keyword>
<evidence type="ECO:0000259" key="3">
    <source>
        <dbReference type="PROSITE" id="PS50250"/>
    </source>
</evidence>
<dbReference type="GO" id="GO:0008541">
    <property type="term" value="C:proteasome regulatory particle, lid subcomplex"/>
    <property type="evidence" value="ECO:0007669"/>
    <property type="project" value="TreeGrafter"/>
</dbReference>
<dbReference type="AlphaFoldDB" id="A0A316VDH9"/>
<dbReference type="FunFam" id="1.25.40.990:FF:000001">
    <property type="entry name" value="26S proteasome non-ATPase regulatory subunit"/>
    <property type="match status" value="1"/>
</dbReference>
<dbReference type="InParanoid" id="A0A316VDH9"/>
<dbReference type="GeneID" id="37021666"/>
<dbReference type="OrthoDB" id="8775810at2759"/>
<dbReference type="FunCoup" id="A0A316VDH9">
    <property type="interactions" value="562"/>
</dbReference>
<comment type="similarity">
    <text evidence="1">Belongs to the proteasome subunit S14 family.</text>
</comment>
<accession>A0A316VDH9</accession>
<dbReference type="InterPro" id="IPR033464">
    <property type="entry name" value="CSN8_PSD8_EIF3K"/>
</dbReference>
<dbReference type="Pfam" id="PF10075">
    <property type="entry name" value="CSN8_PSD8_EIF3K"/>
    <property type="match status" value="1"/>
</dbReference>
<evidence type="ECO:0000256" key="1">
    <source>
        <dbReference type="ARBA" id="ARBA00009627"/>
    </source>
</evidence>
<name>A0A316VDH9_9BASI</name>
<dbReference type="Proteomes" id="UP000245771">
    <property type="component" value="Unassembled WGS sequence"/>
</dbReference>
<proteinExistence type="inferred from homology"/>
<dbReference type="PANTHER" id="PTHR12387:SF0">
    <property type="entry name" value="26S PROTEASOME NON-ATPASE REGULATORY SUBUNIT 8"/>
    <property type="match status" value="1"/>
</dbReference>
<feature type="domain" description="PCI" evidence="3">
    <location>
        <begin position="65"/>
        <end position="254"/>
    </location>
</feature>
<dbReference type="GO" id="GO:0005829">
    <property type="term" value="C:cytosol"/>
    <property type="evidence" value="ECO:0007669"/>
    <property type="project" value="TreeGrafter"/>
</dbReference>
<dbReference type="PROSITE" id="PS50250">
    <property type="entry name" value="PCI"/>
    <property type="match status" value="1"/>
</dbReference>
<dbReference type="EMBL" id="KZ819603">
    <property type="protein sequence ID" value="PWN35622.1"/>
    <property type="molecule type" value="Genomic_DNA"/>
</dbReference>
<evidence type="ECO:0000313" key="5">
    <source>
        <dbReference type="Proteomes" id="UP000245771"/>
    </source>
</evidence>
<gene>
    <name evidence="4" type="ORF">FA14DRAFT_164421</name>
</gene>
<protein>
    <recommendedName>
        <fullName evidence="3">PCI domain-containing protein</fullName>
    </recommendedName>
</protein>
<reference evidence="4 5" key="1">
    <citation type="journal article" date="2018" name="Mol. Biol. Evol.">
        <title>Broad Genomic Sampling Reveals a Smut Pathogenic Ancestry of the Fungal Clade Ustilaginomycotina.</title>
        <authorList>
            <person name="Kijpornyongpan T."/>
            <person name="Mondo S.J."/>
            <person name="Barry K."/>
            <person name="Sandor L."/>
            <person name="Lee J."/>
            <person name="Lipzen A."/>
            <person name="Pangilinan J."/>
            <person name="LaButti K."/>
            <person name="Hainaut M."/>
            <person name="Henrissat B."/>
            <person name="Grigoriev I.V."/>
            <person name="Spatafora J.W."/>
            <person name="Aime M.C."/>
        </authorList>
    </citation>
    <scope>NUCLEOTIDE SEQUENCE [LARGE SCALE GENOMIC DNA]</scope>
    <source>
        <strain evidence="4 5">MCA 3882</strain>
    </source>
</reference>
<sequence>MHALHRQQVCSDDNRQLTKAKIELTQAGLLVPSPTEAAAHPKEFSMARDILEVGAFHSLKHKEVDSFDRYIGLLRVFYQDCHASLPPSKNEEALLGLSLLRLLSSNSISQFHTTLENLPPNLVANSPFLQHPVNLERWLMEGSYSKVWKARKEVPREEYIFFVDELMGTIRREIASCEEKAYDSLPLSDAATLLFFNDMESVSAFAAERGWQINPTTQTVHFTNKAEQAAKDAIPKKATITSNLQFAKELESIV</sequence>
<keyword evidence="2" id="KW-0647">Proteasome</keyword>
<dbReference type="GO" id="GO:0043161">
    <property type="term" value="P:proteasome-mediated ubiquitin-dependent protein catabolic process"/>
    <property type="evidence" value="ECO:0007669"/>
    <property type="project" value="TreeGrafter"/>
</dbReference>
<dbReference type="InterPro" id="IPR000717">
    <property type="entry name" value="PCI_dom"/>
</dbReference>